<evidence type="ECO:0000313" key="1">
    <source>
        <dbReference type="EMBL" id="MCE2594797.1"/>
    </source>
</evidence>
<keyword evidence="2" id="KW-1185">Reference proteome</keyword>
<evidence type="ECO:0000313" key="2">
    <source>
        <dbReference type="Proteomes" id="UP001201273"/>
    </source>
</evidence>
<protein>
    <submittedName>
        <fullName evidence="1">Uncharacterized protein</fullName>
    </submittedName>
</protein>
<reference evidence="1 2" key="1">
    <citation type="journal article" date="2022" name="Environ. Microbiol. Rep.">
        <title>Eco-phylogenetic analyses reveal divergent evolution of vitamin B12 metabolism in the marine bacterial family 'Psychromonadaceae'.</title>
        <authorList>
            <person name="Jin X."/>
            <person name="Yang Y."/>
            <person name="Cao H."/>
            <person name="Gao B."/>
            <person name="Zhao Z."/>
        </authorList>
    </citation>
    <scope>NUCLEOTIDE SEQUENCE [LARGE SCALE GENOMIC DNA]</scope>
    <source>
        <strain evidence="1 2">MKS20</strain>
    </source>
</reference>
<feature type="non-terminal residue" evidence="1">
    <location>
        <position position="1"/>
    </location>
</feature>
<organism evidence="1 2">
    <name type="scientific">Motilimonas cestriensis</name>
    <dbReference type="NCBI Taxonomy" id="2742685"/>
    <lineage>
        <taxon>Bacteria</taxon>
        <taxon>Pseudomonadati</taxon>
        <taxon>Pseudomonadota</taxon>
        <taxon>Gammaproteobacteria</taxon>
        <taxon>Alteromonadales</taxon>
        <taxon>Alteromonadales genera incertae sedis</taxon>
        <taxon>Motilimonas</taxon>
    </lineage>
</organism>
<name>A0ABS8W8V9_9GAMM</name>
<accession>A0ABS8W8V9</accession>
<dbReference type="EMBL" id="JAIMJA010000007">
    <property type="protein sequence ID" value="MCE2594797.1"/>
    <property type="molecule type" value="Genomic_DNA"/>
</dbReference>
<comment type="caution">
    <text evidence="1">The sequence shown here is derived from an EMBL/GenBank/DDBJ whole genome shotgun (WGS) entry which is preliminary data.</text>
</comment>
<dbReference type="RefSeq" id="WP_233052484.1">
    <property type="nucleotide sequence ID" value="NZ_JAIMJA010000007.1"/>
</dbReference>
<sequence length="67" mass="7719">KQLNKLMSKPFACEEDANLAVDEFKKQSELLGFEQTSISKAPRCTNYFIPKLAAECRLNDTCWNFSR</sequence>
<proteinExistence type="predicted"/>
<dbReference type="Proteomes" id="UP001201273">
    <property type="component" value="Unassembled WGS sequence"/>
</dbReference>
<gene>
    <name evidence="1" type="ORF">K6Y31_08200</name>
</gene>